<proteinExistence type="predicted"/>
<feature type="region of interest" description="Disordered" evidence="1">
    <location>
        <begin position="454"/>
        <end position="502"/>
    </location>
</feature>
<accession>A0A8H7WE74</accession>
<comment type="caution">
    <text evidence="2">The sequence shown here is derived from an EMBL/GenBank/DDBJ whole genome shotgun (WGS) entry which is preliminary data.</text>
</comment>
<feature type="compositionally biased region" description="Acidic residues" evidence="1">
    <location>
        <begin position="233"/>
        <end position="257"/>
    </location>
</feature>
<sequence>MTGVNLPQYDTYSSWRLADLCEALHWKPEKNTPRSDMITFLAKKYESTEKYKDGGLSQFNSHNDSHGYRREEWIETHHKVQEHCARLMYQSIAKQSQYQIEIYSRRKTEAEQALVTKLNSLSLELNTQLAEHHAKVTSEKAALQETLTGPDSIVPDVNYLFDDHVIENAKPLETAETGTATVDVQEDKEDASADEGNQLPENAKPAVDLAPPEAIEDRKENATKKSRDKSEEDGFVSELEIGLDDEEVCEDEYEEHEEENRTTPSKKRARSTSVSDLDEIRPPRKARFVEESSSDDTLHPCQIEAGPLLAKLLQHDAKFLQLTLHRRTAKSFLREDVMTHAVEIQGKMSGDWEYTAMLADKSAMFILFPDTKNGQEHMKQCASFIASAMCGNEFHKIRREIAALRPHSGNTEEDVECGKLDLLEIFKGEKICCFSSEDENFLITSAADTMEILDEADEVVGDDMPEEDRSAEEGEGEADTGPAPPPASAPAVADESEESEEE</sequence>
<reference evidence="2" key="1">
    <citation type="submission" date="2021-02" db="EMBL/GenBank/DDBJ databases">
        <title>Genome sequence Cadophora malorum strain M34.</title>
        <authorList>
            <person name="Stefanovic E."/>
            <person name="Vu D."/>
            <person name="Scully C."/>
            <person name="Dijksterhuis J."/>
            <person name="Roader J."/>
            <person name="Houbraken J."/>
        </authorList>
    </citation>
    <scope>NUCLEOTIDE SEQUENCE</scope>
    <source>
        <strain evidence="2">M34</strain>
    </source>
</reference>
<feature type="compositionally biased region" description="Basic and acidic residues" evidence="1">
    <location>
        <begin position="215"/>
        <end position="232"/>
    </location>
</feature>
<gene>
    <name evidence="2" type="ORF">IFR04_003693</name>
</gene>
<feature type="compositionally biased region" description="Acidic residues" evidence="1">
    <location>
        <begin position="454"/>
        <end position="466"/>
    </location>
</feature>
<evidence type="ECO:0000313" key="3">
    <source>
        <dbReference type="Proteomes" id="UP000664132"/>
    </source>
</evidence>
<feature type="compositionally biased region" description="Basic and acidic residues" evidence="1">
    <location>
        <begin position="278"/>
        <end position="290"/>
    </location>
</feature>
<protein>
    <submittedName>
        <fullName evidence="2">Uncharacterized protein</fullName>
    </submittedName>
</protein>
<evidence type="ECO:0000313" key="2">
    <source>
        <dbReference type="EMBL" id="KAG4423195.1"/>
    </source>
</evidence>
<evidence type="ECO:0000256" key="1">
    <source>
        <dbReference type="SAM" id="MobiDB-lite"/>
    </source>
</evidence>
<keyword evidence="3" id="KW-1185">Reference proteome</keyword>
<dbReference type="EMBL" id="JAFJYH010000038">
    <property type="protein sequence ID" value="KAG4423195.1"/>
    <property type="molecule type" value="Genomic_DNA"/>
</dbReference>
<dbReference type="AlphaFoldDB" id="A0A8H7WE74"/>
<organism evidence="2 3">
    <name type="scientific">Cadophora malorum</name>
    <dbReference type="NCBI Taxonomy" id="108018"/>
    <lineage>
        <taxon>Eukaryota</taxon>
        <taxon>Fungi</taxon>
        <taxon>Dikarya</taxon>
        <taxon>Ascomycota</taxon>
        <taxon>Pezizomycotina</taxon>
        <taxon>Leotiomycetes</taxon>
        <taxon>Helotiales</taxon>
        <taxon>Ploettnerulaceae</taxon>
        <taxon>Cadophora</taxon>
    </lineage>
</organism>
<feature type="region of interest" description="Disordered" evidence="1">
    <location>
        <begin position="187"/>
        <end position="300"/>
    </location>
</feature>
<name>A0A8H7WE74_9HELO</name>
<dbReference type="Proteomes" id="UP000664132">
    <property type="component" value="Unassembled WGS sequence"/>
</dbReference>